<dbReference type="PANTHER" id="PTHR33204:SF29">
    <property type="entry name" value="TRANSCRIPTIONAL REGULATOR"/>
    <property type="match status" value="1"/>
</dbReference>
<dbReference type="InterPro" id="IPR036388">
    <property type="entry name" value="WH-like_DNA-bd_sf"/>
</dbReference>
<proteinExistence type="predicted"/>
<evidence type="ECO:0000313" key="6">
    <source>
        <dbReference type="Proteomes" id="UP000663802"/>
    </source>
</evidence>
<feature type="domain" description="HTH hxlR-type" evidence="4">
    <location>
        <begin position="11"/>
        <end position="109"/>
    </location>
</feature>
<evidence type="ECO:0000256" key="2">
    <source>
        <dbReference type="ARBA" id="ARBA00023125"/>
    </source>
</evidence>
<protein>
    <submittedName>
        <fullName evidence="5">Transcriptional regulator</fullName>
    </submittedName>
</protein>
<evidence type="ECO:0000256" key="1">
    <source>
        <dbReference type="ARBA" id="ARBA00023015"/>
    </source>
</evidence>
<dbReference type="PROSITE" id="PS51118">
    <property type="entry name" value="HTH_HXLR"/>
    <property type="match status" value="1"/>
</dbReference>
<dbReference type="InterPro" id="IPR036390">
    <property type="entry name" value="WH_DNA-bd_sf"/>
</dbReference>
<dbReference type="RefSeq" id="WP_206868055.1">
    <property type="nucleotide sequence ID" value="NZ_BMBA01000001.1"/>
</dbReference>
<dbReference type="SUPFAM" id="SSF46785">
    <property type="entry name" value="Winged helix' DNA-binding domain"/>
    <property type="match status" value="1"/>
</dbReference>
<comment type="caution">
    <text evidence="5">The sequence shown here is derived from an EMBL/GenBank/DDBJ whole genome shotgun (WGS) entry which is preliminary data.</text>
</comment>
<name>A0ABQ1E5M9_9CLOT</name>
<dbReference type="InterPro" id="IPR002577">
    <property type="entry name" value="HTH_HxlR"/>
</dbReference>
<evidence type="ECO:0000259" key="4">
    <source>
        <dbReference type="PROSITE" id="PS51118"/>
    </source>
</evidence>
<evidence type="ECO:0000313" key="5">
    <source>
        <dbReference type="EMBL" id="GFZ30045.1"/>
    </source>
</evidence>
<accession>A0ABQ1E5M9</accession>
<dbReference type="CDD" id="cd00090">
    <property type="entry name" value="HTH_ARSR"/>
    <property type="match status" value="1"/>
</dbReference>
<reference evidence="5 6" key="1">
    <citation type="journal article" date="2021" name="Int. J. Syst. Evol. Microbiol.">
        <title>Clostridium zeae sp. nov., isolated from corn silage.</title>
        <authorList>
            <person name="Kobayashi H."/>
            <person name="Tanizawa Y."/>
            <person name="Yagura M."/>
            <person name="Sakamoto M."/>
            <person name="Ohkuma M."/>
            <person name="Tohno M."/>
        </authorList>
    </citation>
    <scope>NUCLEOTIDE SEQUENCE [LARGE SCALE GENOMIC DNA]</scope>
    <source>
        <strain evidence="5 6">CSC2</strain>
    </source>
</reference>
<sequence>MLTQEELFGKCPYATAQRILSGKWAVVILHHLSEKKLRFNELQRLLPEITQATLTKQLRALEEYGVVNRTVYAQIPPKVEYDLSDIGKEFIEVLDSLKAWSDKYIVFCNSKDK</sequence>
<dbReference type="Proteomes" id="UP000663802">
    <property type="component" value="Unassembled WGS sequence"/>
</dbReference>
<keyword evidence="3" id="KW-0804">Transcription</keyword>
<dbReference type="InterPro" id="IPR011991">
    <property type="entry name" value="ArsR-like_HTH"/>
</dbReference>
<gene>
    <name evidence="5" type="ORF">CSC2_05710</name>
</gene>
<keyword evidence="2" id="KW-0238">DNA-binding</keyword>
<organism evidence="5 6">
    <name type="scientific">Clostridium zeae</name>
    <dbReference type="NCBI Taxonomy" id="2759022"/>
    <lineage>
        <taxon>Bacteria</taxon>
        <taxon>Bacillati</taxon>
        <taxon>Bacillota</taxon>
        <taxon>Clostridia</taxon>
        <taxon>Eubacteriales</taxon>
        <taxon>Clostridiaceae</taxon>
        <taxon>Clostridium</taxon>
    </lineage>
</organism>
<keyword evidence="6" id="KW-1185">Reference proteome</keyword>
<dbReference type="EMBL" id="BMBA01000001">
    <property type="protein sequence ID" value="GFZ30045.1"/>
    <property type="molecule type" value="Genomic_DNA"/>
</dbReference>
<dbReference type="PANTHER" id="PTHR33204">
    <property type="entry name" value="TRANSCRIPTIONAL REGULATOR, MARR FAMILY"/>
    <property type="match status" value="1"/>
</dbReference>
<evidence type="ECO:0000256" key="3">
    <source>
        <dbReference type="ARBA" id="ARBA00023163"/>
    </source>
</evidence>
<keyword evidence="1" id="KW-0805">Transcription regulation</keyword>
<dbReference type="Pfam" id="PF01638">
    <property type="entry name" value="HxlR"/>
    <property type="match status" value="1"/>
</dbReference>
<dbReference type="Gene3D" id="1.10.10.10">
    <property type="entry name" value="Winged helix-like DNA-binding domain superfamily/Winged helix DNA-binding domain"/>
    <property type="match status" value="1"/>
</dbReference>